<dbReference type="GeneID" id="40318134"/>
<feature type="compositionally biased region" description="Polar residues" evidence="1">
    <location>
        <begin position="441"/>
        <end position="450"/>
    </location>
</feature>
<sequence length="468" mass="49596">MPPPHTVDSSPPTTTSVGAAEASEGTAAPCSSHAPRPSAPPHVNPACETDSNPGGGGGGALSPVGTRQPASPELHGVAGKLSLPEPVNRHCSDAGIRKLCGPMGTEETMRRLLREVRSQRVRVRVHHCMRLYRRAVRELRAAKDAALNASNAADSVHADGPDNPTPQLREDAEGDAGEIVPQRRSGSSCETRNDVSNDVNPSGAAKATMKLIEDVLNDPAASTGRLRAALQDAYHLCQRLDAACSEAGRQPPSRHPAAIAAHHLGPLDDEEQKPNFPAAVARLSLCSDTSDTQLHSPMLRRARMPRRNHVSQLFTVVPPMWKEHDSSKDVGVQAFSTSSDPSSHGQQCYGVSLSAHFLSPSTCGSHAPERGGREVSGHSAGSRNEEDGTNTNNGEQRSSRSGSVSAASTDSAGSEIRRSTENEKLRQWRLDALRMRGGGPRTTSSENWGQHATAPPPAAEQSKSKEGK</sequence>
<dbReference type="OrthoDB" id="252649at2759"/>
<name>A0A3R7NGW4_9TRYP</name>
<feature type="compositionally biased region" description="Polar residues" evidence="1">
    <location>
        <begin position="184"/>
        <end position="200"/>
    </location>
</feature>
<feature type="compositionally biased region" description="Low complexity" evidence="1">
    <location>
        <begin position="389"/>
        <end position="414"/>
    </location>
</feature>
<gene>
    <name evidence="2" type="ORF">Tco025E_04523</name>
</gene>
<organism evidence="2 3">
    <name type="scientific">Trypanosoma conorhini</name>
    <dbReference type="NCBI Taxonomy" id="83891"/>
    <lineage>
        <taxon>Eukaryota</taxon>
        <taxon>Discoba</taxon>
        <taxon>Euglenozoa</taxon>
        <taxon>Kinetoplastea</taxon>
        <taxon>Metakinetoplastina</taxon>
        <taxon>Trypanosomatida</taxon>
        <taxon>Trypanosomatidae</taxon>
        <taxon>Trypanosoma</taxon>
    </lineage>
</organism>
<evidence type="ECO:0000256" key="1">
    <source>
        <dbReference type="SAM" id="MobiDB-lite"/>
    </source>
</evidence>
<dbReference type="EMBL" id="MKKU01000234">
    <property type="protein sequence ID" value="RNF18377.1"/>
    <property type="molecule type" value="Genomic_DNA"/>
</dbReference>
<feature type="region of interest" description="Disordered" evidence="1">
    <location>
        <begin position="149"/>
        <end position="202"/>
    </location>
</feature>
<keyword evidence="3" id="KW-1185">Reference proteome</keyword>
<feature type="compositionally biased region" description="Basic and acidic residues" evidence="1">
    <location>
        <begin position="415"/>
        <end position="434"/>
    </location>
</feature>
<comment type="caution">
    <text evidence="2">The sequence shown here is derived from an EMBL/GenBank/DDBJ whole genome shotgun (WGS) entry which is preliminary data.</text>
</comment>
<evidence type="ECO:0000313" key="3">
    <source>
        <dbReference type="Proteomes" id="UP000284403"/>
    </source>
</evidence>
<dbReference type="AlphaFoldDB" id="A0A3R7NGW4"/>
<proteinExistence type="predicted"/>
<accession>A0A3R7NGW4</accession>
<feature type="region of interest" description="Disordered" evidence="1">
    <location>
        <begin position="1"/>
        <end position="90"/>
    </location>
</feature>
<reference evidence="2 3" key="1">
    <citation type="journal article" date="2018" name="BMC Genomics">
        <title>Genomic comparison of Trypanosoma conorhini and Trypanosoma rangeli to Trypanosoma cruzi strains of high and low virulence.</title>
        <authorList>
            <person name="Bradwell K.R."/>
            <person name="Koparde V.N."/>
            <person name="Matveyev A.V."/>
            <person name="Serrano M.G."/>
            <person name="Alves J.M."/>
            <person name="Parikh H."/>
            <person name="Huang B."/>
            <person name="Lee V."/>
            <person name="Espinosa-Alvarez O."/>
            <person name="Ortiz P.A."/>
            <person name="Costa-Martins A.G."/>
            <person name="Teixeira M.M."/>
            <person name="Buck G.A."/>
        </authorList>
    </citation>
    <scope>NUCLEOTIDE SEQUENCE [LARGE SCALE GENOMIC DNA]</scope>
    <source>
        <strain evidence="2 3">025E</strain>
    </source>
</reference>
<evidence type="ECO:0000313" key="2">
    <source>
        <dbReference type="EMBL" id="RNF18377.1"/>
    </source>
</evidence>
<feature type="compositionally biased region" description="Basic and acidic residues" evidence="1">
    <location>
        <begin position="367"/>
        <end position="376"/>
    </location>
</feature>
<protein>
    <submittedName>
        <fullName evidence="2">Uncharacterized protein</fullName>
    </submittedName>
</protein>
<feature type="region of interest" description="Disordered" evidence="1">
    <location>
        <begin position="361"/>
        <end position="468"/>
    </location>
</feature>
<dbReference type="Proteomes" id="UP000284403">
    <property type="component" value="Unassembled WGS sequence"/>
</dbReference>
<feature type="compositionally biased region" description="Low complexity" evidence="1">
    <location>
        <begin position="1"/>
        <end position="16"/>
    </location>
</feature>
<feature type="compositionally biased region" description="Low complexity" evidence="1">
    <location>
        <begin position="27"/>
        <end position="36"/>
    </location>
</feature>
<dbReference type="RefSeq" id="XP_029228462.1">
    <property type="nucleotide sequence ID" value="XM_029371433.1"/>
</dbReference>